<dbReference type="STRING" id="1121284.SAMN05660493_02091"/>
<dbReference type="OrthoDB" id="9811959at2"/>
<sequence length="132" mass="15503">MALVKYHKELKVYQNAFAAAMLIFEITKTFPPEEKYSLTDQIRRSSRSVCENIAEGWRKRKYPKLFENKLIDADGEASETQNWLDFALACRYINEEDYQNLITKYNEVLSMLTSMIINSNQWTFSQAKSPKN</sequence>
<dbReference type="PANTHER" id="PTHR38471">
    <property type="entry name" value="FOUR HELIX BUNDLE PROTEIN"/>
    <property type="match status" value="1"/>
</dbReference>
<name>A0A1U7PXZ1_9FLAO</name>
<dbReference type="SUPFAM" id="SSF158446">
    <property type="entry name" value="IVS-encoded protein-like"/>
    <property type="match status" value="1"/>
</dbReference>
<accession>A0A1U7PXZ1</accession>
<proteinExistence type="predicted"/>
<organism evidence="1 2">
    <name type="scientific">Epilithonimonas bovis DSM 19482</name>
    <dbReference type="NCBI Taxonomy" id="1121284"/>
    <lineage>
        <taxon>Bacteria</taxon>
        <taxon>Pseudomonadati</taxon>
        <taxon>Bacteroidota</taxon>
        <taxon>Flavobacteriia</taxon>
        <taxon>Flavobacteriales</taxon>
        <taxon>Weeksellaceae</taxon>
        <taxon>Chryseobacterium group</taxon>
        <taxon>Epilithonimonas</taxon>
    </lineage>
</organism>
<protein>
    <submittedName>
        <fullName evidence="1">Four helix bundle protein</fullName>
    </submittedName>
</protein>
<dbReference type="PANTHER" id="PTHR38471:SF2">
    <property type="entry name" value="FOUR HELIX BUNDLE PROTEIN"/>
    <property type="match status" value="1"/>
</dbReference>
<dbReference type="EMBL" id="FTPU01000022">
    <property type="protein sequence ID" value="SIT97374.1"/>
    <property type="molecule type" value="Genomic_DNA"/>
</dbReference>
<gene>
    <name evidence="1" type="ORF">SAMN05660493_02091</name>
</gene>
<dbReference type="Pfam" id="PF05635">
    <property type="entry name" value="23S_rRNA_IVP"/>
    <property type="match status" value="1"/>
</dbReference>
<dbReference type="Proteomes" id="UP000187261">
    <property type="component" value="Unassembled WGS sequence"/>
</dbReference>
<dbReference type="InterPro" id="IPR012657">
    <property type="entry name" value="23S_rRNA-intervening_sequence"/>
</dbReference>
<evidence type="ECO:0000313" key="2">
    <source>
        <dbReference type="Proteomes" id="UP000187261"/>
    </source>
</evidence>
<dbReference type="Gene3D" id="1.20.1440.60">
    <property type="entry name" value="23S rRNA-intervening sequence"/>
    <property type="match status" value="1"/>
</dbReference>
<dbReference type="CDD" id="cd16377">
    <property type="entry name" value="23S_rRNA_IVP_like"/>
    <property type="match status" value="1"/>
</dbReference>
<reference evidence="2" key="1">
    <citation type="submission" date="2016-10" db="EMBL/GenBank/DDBJ databases">
        <authorList>
            <person name="Varghese N."/>
            <person name="Submissions S."/>
        </authorList>
    </citation>
    <scope>NUCLEOTIDE SEQUENCE [LARGE SCALE GENOMIC DNA]</scope>
    <source>
        <strain evidence="2">DSM 19482</strain>
    </source>
</reference>
<dbReference type="RefSeq" id="WP_076783539.1">
    <property type="nucleotide sequence ID" value="NZ_FTPU01000022.1"/>
</dbReference>
<dbReference type="NCBIfam" id="TIGR02436">
    <property type="entry name" value="four helix bundle protein"/>
    <property type="match status" value="1"/>
</dbReference>
<dbReference type="AlphaFoldDB" id="A0A1U7PXZ1"/>
<dbReference type="InterPro" id="IPR036583">
    <property type="entry name" value="23S_rRNA_IVS_sf"/>
</dbReference>
<keyword evidence="2" id="KW-1185">Reference proteome</keyword>
<evidence type="ECO:0000313" key="1">
    <source>
        <dbReference type="EMBL" id="SIT97374.1"/>
    </source>
</evidence>